<reference evidence="2 3" key="1">
    <citation type="submission" date="2016-07" db="EMBL/GenBank/DDBJ databases">
        <authorList>
            <person name="Lefevre C.T."/>
        </authorList>
    </citation>
    <scope>NUCLEOTIDE SEQUENCE [LARGE SCALE GENOMIC DNA]</scope>
    <source>
        <strain evidence="2">PR1</strain>
    </source>
</reference>
<dbReference type="Pfam" id="PF16316">
    <property type="entry name" value="DUF4956"/>
    <property type="match status" value="1"/>
</dbReference>
<dbReference type="Proteomes" id="UP000231658">
    <property type="component" value="Unassembled WGS sequence"/>
</dbReference>
<protein>
    <recommendedName>
        <fullName evidence="4">DUF4956 domain-containing protein</fullName>
    </recommendedName>
</protein>
<organism evidence="2 3">
    <name type="scientific">Candidatus Terasakiella magnetica</name>
    <dbReference type="NCBI Taxonomy" id="1867952"/>
    <lineage>
        <taxon>Bacteria</taxon>
        <taxon>Pseudomonadati</taxon>
        <taxon>Pseudomonadota</taxon>
        <taxon>Alphaproteobacteria</taxon>
        <taxon>Rhodospirillales</taxon>
        <taxon>Terasakiellaceae</taxon>
        <taxon>Terasakiella</taxon>
    </lineage>
</organism>
<dbReference type="InterPro" id="IPR032531">
    <property type="entry name" value="DUF4956"/>
</dbReference>
<feature type="transmembrane region" description="Helical" evidence="1">
    <location>
        <begin position="49"/>
        <end position="68"/>
    </location>
</feature>
<dbReference type="RefSeq" id="WP_083222961.1">
    <property type="nucleotide sequence ID" value="NZ_FLYE01000012.1"/>
</dbReference>
<evidence type="ECO:0000256" key="1">
    <source>
        <dbReference type="SAM" id="Phobius"/>
    </source>
</evidence>
<feature type="transmembrane region" description="Helical" evidence="1">
    <location>
        <begin position="12"/>
        <end position="37"/>
    </location>
</feature>
<evidence type="ECO:0000313" key="3">
    <source>
        <dbReference type="Proteomes" id="UP000231658"/>
    </source>
</evidence>
<gene>
    <name evidence="2" type="ORF">MTBPR1_20083</name>
</gene>
<evidence type="ECO:0008006" key="4">
    <source>
        <dbReference type="Google" id="ProtNLM"/>
    </source>
</evidence>
<evidence type="ECO:0000313" key="2">
    <source>
        <dbReference type="EMBL" id="SCA56235.1"/>
    </source>
</evidence>
<sequence length="226" mass="25114">MLPSTVMNTQSIAISLVDLLISLSVSVGLGVFSAGIYRWTHRGLTYERTFLVTLVLIPAIVGLVMMLIGSNLALSLGLVGALSIIRFRTVIKDSRDMIFLFWGIAVGLGCGTYNWTVVVVSSIFFAIVVIVLHYLEYGKQRFCDCVLVLEGVGELPEDAINEIAKKYVLKREIRNFDMQKDEFEAVMELRLKNTDIKTQQELLSSLKELEGINKASLLAPRVSLPL</sequence>
<keyword evidence="1" id="KW-0812">Transmembrane</keyword>
<dbReference type="OrthoDB" id="9803265at2"/>
<dbReference type="STRING" id="1867952.MTBPR1_20083"/>
<proteinExistence type="predicted"/>
<dbReference type="AlphaFoldDB" id="A0A1C3RG52"/>
<feature type="transmembrane region" description="Helical" evidence="1">
    <location>
        <begin position="112"/>
        <end position="135"/>
    </location>
</feature>
<keyword evidence="3" id="KW-1185">Reference proteome</keyword>
<name>A0A1C3RG52_9PROT</name>
<keyword evidence="1" id="KW-0472">Membrane</keyword>
<dbReference type="EMBL" id="FLYE01000012">
    <property type="protein sequence ID" value="SCA56235.1"/>
    <property type="molecule type" value="Genomic_DNA"/>
</dbReference>
<accession>A0A1C3RG52</accession>
<keyword evidence="1" id="KW-1133">Transmembrane helix</keyword>